<evidence type="ECO:0000313" key="5">
    <source>
        <dbReference type="Proteomes" id="UP000243650"/>
    </source>
</evidence>
<sequence length="335" mass="38072">MKQVRGMGEIQRVLKARNWMKTNENFLGTWHAHVGYKMDLFDAFKKAIHPEAAAVEQQVSSELLQRWVDVGLQVGHLKRARNGKVKAKKDMIKYASKNSRESVGILLEEMLELHIPTLLEYPALLKSDERLTYLGDKFAEVVAETSTLLEKAAVSPILSWVKKEKPASIIDLGSGYCGYLRAVYDKYPNTELIGVELSEEVVKNAREKHGDKIDIRQGDIENFLEEYDGRADMIMAHNLLYYFPPEEREDLFKRISRTLSSKGSVTVICPLVNAKYGASFTAAFNAFMTAHENLYPLPSPEDMERFAEAGGMKVETFKPLIREGGWYLINMKKQS</sequence>
<dbReference type="InterPro" id="IPR041698">
    <property type="entry name" value="Methyltransf_25"/>
</dbReference>
<comment type="caution">
    <text evidence="4">The sequence shown here is derived from an EMBL/GenBank/DDBJ whole genome shotgun (WGS) entry which is preliminary data.</text>
</comment>
<name>A0A2P6MKD2_ALKUR</name>
<reference evidence="4 5" key="1">
    <citation type="submission" date="2018-03" db="EMBL/GenBank/DDBJ databases">
        <title>Bacillus urumqiensis sp. nov., a moderately haloalkaliphilic bacterium isolated from a salt lake.</title>
        <authorList>
            <person name="Zhao B."/>
            <person name="Liao Z."/>
        </authorList>
    </citation>
    <scope>NUCLEOTIDE SEQUENCE [LARGE SCALE GENOMIC DNA]</scope>
    <source>
        <strain evidence="4 5">BZ-SZ-XJ18</strain>
    </source>
</reference>
<dbReference type="GO" id="GO:0032259">
    <property type="term" value="P:methylation"/>
    <property type="evidence" value="ECO:0007669"/>
    <property type="project" value="UniProtKB-KW"/>
</dbReference>
<keyword evidence="1 4" id="KW-0489">Methyltransferase</keyword>
<accession>A0A2P6MKD2</accession>
<dbReference type="InterPro" id="IPR029063">
    <property type="entry name" value="SAM-dependent_MTases_sf"/>
</dbReference>
<dbReference type="PANTHER" id="PTHR43861:SF1">
    <property type="entry name" value="TRANS-ACONITATE 2-METHYLTRANSFERASE"/>
    <property type="match status" value="1"/>
</dbReference>
<organism evidence="4 5">
    <name type="scientific">Alkalicoccus urumqiensis</name>
    <name type="common">Bacillus urumqiensis</name>
    <dbReference type="NCBI Taxonomy" id="1548213"/>
    <lineage>
        <taxon>Bacteria</taxon>
        <taxon>Bacillati</taxon>
        <taxon>Bacillota</taxon>
        <taxon>Bacilli</taxon>
        <taxon>Bacillales</taxon>
        <taxon>Bacillaceae</taxon>
        <taxon>Alkalicoccus</taxon>
    </lineage>
</organism>
<evidence type="ECO:0000256" key="1">
    <source>
        <dbReference type="ARBA" id="ARBA00022603"/>
    </source>
</evidence>
<dbReference type="CDD" id="cd02440">
    <property type="entry name" value="AdoMet_MTases"/>
    <property type="match status" value="1"/>
</dbReference>
<evidence type="ECO:0000313" key="4">
    <source>
        <dbReference type="EMBL" id="PRO66749.1"/>
    </source>
</evidence>
<dbReference type="PANTHER" id="PTHR43861">
    <property type="entry name" value="TRANS-ACONITATE 2-METHYLTRANSFERASE-RELATED"/>
    <property type="match status" value="1"/>
</dbReference>
<proteinExistence type="predicted"/>
<dbReference type="Pfam" id="PF13649">
    <property type="entry name" value="Methyltransf_25"/>
    <property type="match status" value="1"/>
</dbReference>
<dbReference type="RefSeq" id="WP_105957785.1">
    <property type="nucleotide sequence ID" value="NZ_PVNS01000002.1"/>
</dbReference>
<feature type="domain" description="Methyltransferase" evidence="3">
    <location>
        <begin position="169"/>
        <end position="263"/>
    </location>
</feature>
<evidence type="ECO:0000259" key="3">
    <source>
        <dbReference type="Pfam" id="PF13649"/>
    </source>
</evidence>
<keyword evidence="5" id="KW-1185">Reference proteome</keyword>
<dbReference type="Proteomes" id="UP000243650">
    <property type="component" value="Unassembled WGS sequence"/>
</dbReference>
<keyword evidence="2 4" id="KW-0808">Transferase</keyword>
<dbReference type="GO" id="GO:0008168">
    <property type="term" value="F:methyltransferase activity"/>
    <property type="evidence" value="ECO:0007669"/>
    <property type="project" value="UniProtKB-KW"/>
</dbReference>
<evidence type="ECO:0000256" key="2">
    <source>
        <dbReference type="ARBA" id="ARBA00022679"/>
    </source>
</evidence>
<dbReference type="Gene3D" id="3.40.50.150">
    <property type="entry name" value="Vaccinia Virus protein VP39"/>
    <property type="match status" value="1"/>
</dbReference>
<dbReference type="EMBL" id="PVNS01000002">
    <property type="protein sequence ID" value="PRO66749.1"/>
    <property type="molecule type" value="Genomic_DNA"/>
</dbReference>
<dbReference type="OrthoDB" id="146133at2"/>
<dbReference type="AlphaFoldDB" id="A0A2P6MKD2"/>
<gene>
    <name evidence="4" type="ORF">C6I21_02140</name>
</gene>
<dbReference type="SUPFAM" id="SSF53335">
    <property type="entry name" value="S-adenosyl-L-methionine-dependent methyltransferases"/>
    <property type="match status" value="1"/>
</dbReference>
<protein>
    <submittedName>
        <fullName evidence="4">Class I SAM-dependent methyltransferase</fullName>
    </submittedName>
</protein>